<keyword evidence="5 6" id="KW-0539">Nucleus</keyword>
<dbReference type="EMBL" id="OC940559">
    <property type="protein sequence ID" value="CAD7661969.1"/>
    <property type="molecule type" value="Genomic_DNA"/>
</dbReference>
<dbReference type="SMART" id="SM00389">
    <property type="entry name" value="HOX"/>
    <property type="match status" value="1"/>
</dbReference>
<dbReference type="InterPro" id="IPR001356">
    <property type="entry name" value="HD"/>
</dbReference>
<proteinExistence type="inferred from homology"/>
<feature type="domain" description="Homeobox" evidence="9">
    <location>
        <begin position="119"/>
        <end position="179"/>
    </location>
</feature>
<dbReference type="InterPro" id="IPR009057">
    <property type="entry name" value="Homeodomain-like_sf"/>
</dbReference>
<dbReference type="GO" id="GO:0000981">
    <property type="term" value="F:DNA-binding transcription factor activity, RNA polymerase II-specific"/>
    <property type="evidence" value="ECO:0007669"/>
    <property type="project" value="InterPro"/>
</dbReference>
<feature type="DNA-binding region" description="Homeobox" evidence="6">
    <location>
        <begin position="121"/>
        <end position="180"/>
    </location>
</feature>
<dbReference type="AlphaFoldDB" id="A0A7R9QY05"/>
<dbReference type="CDD" id="cd00086">
    <property type="entry name" value="homeodomain"/>
    <property type="match status" value="1"/>
</dbReference>
<dbReference type="OrthoDB" id="6159439at2759"/>
<dbReference type="PANTHER" id="PTHR46639">
    <property type="entry name" value="DIENCEPHALON/MESENCEPHALON HOMEOBOX PROTEIN 1"/>
    <property type="match status" value="1"/>
</dbReference>
<protein>
    <recommendedName>
        <fullName evidence="9">Homeobox domain-containing protein</fullName>
    </recommendedName>
</protein>
<keyword evidence="4 6" id="KW-0371">Homeobox</keyword>
<evidence type="ECO:0000313" key="10">
    <source>
        <dbReference type="EMBL" id="CAD7661969.1"/>
    </source>
</evidence>
<organism evidence="10">
    <name type="scientific">Oppiella nova</name>
    <dbReference type="NCBI Taxonomy" id="334625"/>
    <lineage>
        <taxon>Eukaryota</taxon>
        <taxon>Metazoa</taxon>
        <taxon>Ecdysozoa</taxon>
        <taxon>Arthropoda</taxon>
        <taxon>Chelicerata</taxon>
        <taxon>Arachnida</taxon>
        <taxon>Acari</taxon>
        <taxon>Acariformes</taxon>
        <taxon>Sarcoptiformes</taxon>
        <taxon>Oribatida</taxon>
        <taxon>Brachypylina</taxon>
        <taxon>Oppioidea</taxon>
        <taxon>Oppiidae</taxon>
        <taxon>Oppiella</taxon>
    </lineage>
</organism>
<dbReference type="SUPFAM" id="SSF46689">
    <property type="entry name" value="Homeodomain-like"/>
    <property type="match status" value="1"/>
</dbReference>
<keyword evidence="3 6" id="KW-0238">DNA-binding</keyword>
<reference evidence="10" key="1">
    <citation type="submission" date="2020-11" db="EMBL/GenBank/DDBJ databases">
        <authorList>
            <person name="Tran Van P."/>
        </authorList>
    </citation>
    <scope>NUCLEOTIDE SEQUENCE</scope>
</reference>
<feature type="non-terminal residue" evidence="10">
    <location>
        <position position="273"/>
    </location>
</feature>
<sequence length="273" mass="31129">MYDNHHNHHNHHNLQPLQHGPPPDLSVSHTIGSQPLLSSTQTYTNTSQMNPYYNTSNLLRFGSVSQLDRNAALFPYQNYMGVGMNNHQWINPYENPLSTLNDLTLNIMSASVVNTSDSRKQRRSRTAFTHNQLAALESTFSRTQYPDVSTRERLALLTHLPEARIQVWFKNRRAKYRKTMKGIGVHLSGEKLEKSAAQELDKSDDQCFDRKSNGLAKDEEVIVADDRLLMKGEANDKLSDRRNASDSSYNMPSIMWSSLLSSKINSLNIPRQQ</sequence>
<dbReference type="FunFam" id="1.10.10.60:FF:000551">
    <property type="entry name" value="Predicted protein"/>
    <property type="match status" value="1"/>
</dbReference>
<evidence type="ECO:0000256" key="6">
    <source>
        <dbReference type="PROSITE-ProRule" id="PRU00108"/>
    </source>
</evidence>
<dbReference type="Pfam" id="PF00046">
    <property type="entry name" value="Homeodomain"/>
    <property type="match status" value="1"/>
</dbReference>
<dbReference type="PANTHER" id="PTHR46639:SF2">
    <property type="entry name" value="DIENCEPHALON_MESENCEPHALON HOMEOBOX PROTEIN 1"/>
    <property type="match status" value="1"/>
</dbReference>
<name>A0A7R9QY05_9ACAR</name>
<evidence type="ECO:0000256" key="5">
    <source>
        <dbReference type="ARBA" id="ARBA00023242"/>
    </source>
</evidence>
<evidence type="ECO:0000259" key="9">
    <source>
        <dbReference type="PROSITE" id="PS50071"/>
    </source>
</evidence>
<dbReference type="PROSITE" id="PS50071">
    <property type="entry name" value="HOMEOBOX_2"/>
    <property type="match status" value="1"/>
</dbReference>
<evidence type="ECO:0000256" key="3">
    <source>
        <dbReference type="ARBA" id="ARBA00023125"/>
    </source>
</evidence>
<dbReference type="GO" id="GO:0000977">
    <property type="term" value="F:RNA polymerase II transcription regulatory region sequence-specific DNA binding"/>
    <property type="evidence" value="ECO:0007669"/>
    <property type="project" value="TreeGrafter"/>
</dbReference>
<feature type="compositionally biased region" description="Basic residues" evidence="8">
    <location>
        <begin position="1"/>
        <end position="12"/>
    </location>
</feature>
<dbReference type="GO" id="GO:0005634">
    <property type="term" value="C:nucleus"/>
    <property type="evidence" value="ECO:0007669"/>
    <property type="project" value="UniProtKB-SubCell"/>
</dbReference>
<evidence type="ECO:0000256" key="2">
    <source>
        <dbReference type="ARBA" id="ARBA00005733"/>
    </source>
</evidence>
<accession>A0A7R9QY05</accession>
<comment type="similarity">
    <text evidence="2">Belongs to the paired homeobox family.</text>
</comment>
<evidence type="ECO:0000256" key="4">
    <source>
        <dbReference type="ARBA" id="ARBA00023155"/>
    </source>
</evidence>
<dbReference type="InterPro" id="IPR052488">
    <property type="entry name" value="DMBX_homeobox"/>
</dbReference>
<dbReference type="InterPro" id="IPR017970">
    <property type="entry name" value="Homeobox_CS"/>
</dbReference>
<dbReference type="PROSITE" id="PS00027">
    <property type="entry name" value="HOMEOBOX_1"/>
    <property type="match status" value="1"/>
</dbReference>
<feature type="region of interest" description="Disordered" evidence="8">
    <location>
        <begin position="1"/>
        <end position="32"/>
    </location>
</feature>
<evidence type="ECO:0000256" key="7">
    <source>
        <dbReference type="RuleBase" id="RU000682"/>
    </source>
</evidence>
<evidence type="ECO:0000256" key="8">
    <source>
        <dbReference type="SAM" id="MobiDB-lite"/>
    </source>
</evidence>
<dbReference type="Gene3D" id="1.10.10.60">
    <property type="entry name" value="Homeodomain-like"/>
    <property type="match status" value="1"/>
</dbReference>
<evidence type="ECO:0000256" key="1">
    <source>
        <dbReference type="ARBA" id="ARBA00004123"/>
    </source>
</evidence>
<gene>
    <name evidence="10" type="ORF">ONB1V03_LOCUS18529</name>
</gene>
<comment type="subcellular location">
    <subcellularLocation>
        <location evidence="1 6 7">Nucleus</location>
    </subcellularLocation>
</comment>